<dbReference type="PRINTS" id="PR00778">
    <property type="entry name" value="HTHARSR"/>
</dbReference>
<keyword evidence="6" id="KW-1185">Reference proteome</keyword>
<gene>
    <name evidence="5" type="ORF">ACRB68_68820</name>
</gene>
<dbReference type="GO" id="GO:0003700">
    <property type="term" value="F:DNA-binding transcription factor activity"/>
    <property type="evidence" value="ECO:0007669"/>
    <property type="project" value="InterPro"/>
</dbReference>
<keyword evidence="3" id="KW-0804">Transcription</keyword>
<sequence length="116" mass="13024">MREVSQPAAEAIRLVEVLRALADPVRLDLVLRLDQMGEDFCNAIGAEIDVHQTTLSHHYRVLREAGVTWTKVQGRSRLVRLRREDLDALFPGLLDSVLSAHRRTRDTATTGTLKAP</sequence>
<evidence type="ECO:0000313" key="5">
    <source>
        <dbReference type="EMBL" id="MQY08771.1"/>
    </source>
</evidence>
<evidence type="ECO:0000259" key="4">
    <source>
        <dbReference type="PROSITE" id="PS50987"/>
    </source>
</evidence>
<evidence type="ECO:0000313" key="6">
    <source>
        <dbReference type="Proteomes" id="UP000487268"/>
    </source>
</evidence>
<keyword evidence="2" id="KW-0238">DNA-binding</keyword>
<reference evidence="5 6" key="1">
    <citation type="submission" date="2019-10" db="EMBL/GenBank/DDBJ databases">
        <title>Actinomadura rubteroloni sp. nov. and Actinomadura macrotermitis sp. nov., isolated from the gut of fungus growing-termite Macrotermes natalensis.</title>
        <authorList>
            <person name="Benndorf R."/>
            <person name="Martin K."/>
            <person name="Kuefner M."/>
            <person name="De Beer W."/>
            <person name="Kaster A.-K."/>
            <person name="Vollmers J."/>
            <person name="Poulsen M."/>
            <person name="Beemelmanns C."/>
        </authorList>
    </citation>
    <scope>NUCLEOTIDE SEQUENCE [LARGE SCALE GENOMIC DNA]</scope>
    <source>
        <strain evidence="5 6">RB68</strain>
    </source>
</reference>
<dbReference type="SMART" id="SM00418">
    <property type="entry name" value="HTH_ARSR"/>
    <property type="match status" value="1"/>
</dbReference>
<dbReference type="GO" id="GO:0003677">
    <property type="term" value="F:DNA binding"/>
    <property type="evidence" value="ECO:0007669"/>
    <property type="project" value="UniProtKB-KW"/>
</dbReference>
<dbReference type="InterPro" id="IPR051081">
    <property type="entry name" value="HTH_MetalResp_TranReg"/>
</dbReference>
<evidence type="ECO:0000256" key="1">
    <source>
        <dbReference type="ARBA" id="ARBA00023015"/>
    </source>
</evidence>
<protein>
    <recommendedName>
        <fullName evidence="4">HTH arsR-type domain-containing protein</fullName>
    </recommendedName>
</protein>
<dbReference type="InterPro" id="IPR011991">
    <property type="entry name" value="ArsR-like_HTH"/>
</dbReference>
<dbReference type="Pfam" id="PF12840">
    <property type="entry name" value="HTH_20"/>
    <property type="match status" value="1"/>
</dbReference>
<dbReference type="CDD" id="cd00090">
    <property type="entry name" value="HTH_ARSR"/>
    <property type="match status" value="1"/>
</dbReference>
<proteinExistence type="predicted"/>
<dbReference type="InterPro" id="IPR036388">
    <property type="entry name" value="WH-like_DNA-bd_sf"/>
</dbReference>
<dbReference type="Gene3D" id="1.10.10.10">
    <property type="entry name" value="Winged helix-like DNA-binding domain superfamily/Winged helix DNA-binding domain"/>
    <property type="match status" value="1"/>
</dbReference>
<dbReference type="Proteomes" id="UP000487268">
    <property type="component" value="Unassembled WGS sequence"/>
</dbReference>
<organism evidence="5 6">
    <name type="scientific">Actinomadura macrotermitis</name>
    <dbReference type="NCBI Taxonomy" id="2585200"/>
    <lineage>
        <taxon>Bacteria</taxon>
        <taxon>Bacillati</taxon>
        <taxon>Actinomycetota</taxon>
        <taxon>Actinomycetes</taxon>
        <taxon>Streptosporangiales</taxon>
        <taxon>Thermomonosporaceae</taxon>
        <taxon>Actinomadura</taxon>
    </lineage>
</organism>
<dbReference type="PROSITE" id="PS50987">
    <property type="entry name" value="HTH_ARSR_2"/>
    <property type="match status" value="1"/>
</dbReference>
<dbReference type="PANTHER" id="PTHR33154">
    <property type="entry name" value="TRANSCRIPTIONAL REGULATOR, ARSR FAMILY"/>
    <property type="match status" value="1"/>
</dbReference>
<dbReference type="RefSeq" id="WP_153539973.1">
    <property type="nucleotide sequence ID" value="NZ_WEGH01000005.1"/>
</dbReference>
<feature type="domain" description="HTH arsR-type" evidence="4">
    <location>
        <begin position="6"/>
        <end position="101"/>
    </location>
</feature>
<dbReference type="AlphaFoldDB" id="A0A7K0C5N8"/>
<dbReference type="SUPFAM" id="SSF46785">
    <property type="entry name" value="Winged helix' DNA-binding domain"/>
    <property type="match status" value="1"/>
</dbReference>
<keyword evidence="1" id="KW-0805">Transcription regulation</keyword>
<comment type="caution">
    <text evidence="5">The sequence shown here is derived from an EMBL/GenBank/DDBJ whole genome shotgun (WGS) entry which is preliminary data.</text>
</comment>
<dbReference type="OrthoDB" id="4471357at2"/>
<dbReference type="PANTHER" id="PTHR33154:SF12">
    <property type="entry name" value="TRANSCRIPTIONAL REGULATORY PROTEIN"/>
    <property type="match status" value="1"/>
</dbReference>
<dbReference type="EMBL" id="WEGH01000005">
    <property type="protein sequence ID" value="MQY08771.1"/>
    <property type="molecule type" value="Genomic_DNA"/>
</dbReference>
<evidence type="ECO:0000256" key="3">
    <source>
        <dbReference type="ARBA" id="ARBA00023163"/>
    </source>
</evidence>
<dbReference type="InterPro" id="IPR036390">
    <property type="entry name" value="WH_DNA-bd_sf"/>
</dbReference>
<evidence type="ECO:0000256" key="2">
    <source>
        <dbReference type="ARBA" id="ARBA00023125"/>
    </source>
</evidence>
<accession>A0A7K0C5N8</accession>
<name>A0A7K0C5N8_9ACTN</name>
<dbReference type="InterPro" id="IPR001845">
    <property type="entry name" value="HTH_ArsR_DNA-bd_dom"/>
</dbReference>